<dbReference type="Proteomes" id="UP001370490">
    <property type="component" value="Unassembled WGS sequence"/>
</dbReference>
<accession>A0AAN8W8E1</accession>
<sequence length="193" mass="21849">FEIIKFLVKFDFLVPFLEPRIVDYLVDRDPSFRIDIQKTREKSFEVRRCPFRATKLSFRISGATYAGVPHSEAVVSDLILNRTESEVGDFEVPILVQKQVFRLQISVENASRVAIFAETTFSYLCKELSALGEFHDERDDIGMTQEMEDGDLPFYVAGETTFDDLLFADDFNGDALSGLDISRVINLGESAAP</sequence>
<protein>
    <submittedName>
        <fullName evidence="1">Uncharacterized protein</fullName>
    </submittedName>
</protein>
<dbReference type="EMBL" id="JBAMMX010000004">
    <property type="protein sequence ID" value="KAK6943256.1"/>
    <property type="molecule type" value="Genomic_DNA"/>
</dbReference>
<feature type="non-terminal residue" evidence="1">
    <location>
        <position position="1"/>
    </location>
</feature>
<organism evidence="1 2">
    <name type="scientific">Dillenia turbinata</name>
    <dbReference type="NCBI Taxonomy" id="194707"/>
    <lineage>
        <taxon>Eukaryota</taxon>
        <taxon>Viridiplantae</taxon>
        <taxon>Streptophyta</taxon>
        <taxon>Embryophyta</taxon>
        <taxon>Tracheophyta</taxon>
        <taxon>Spermatophyta</taxon>
        <taxon>Magnoliopsida</taxon>
        <taxon>eudicotyledons</taxon>
        <taxon>Gunneridae</taxon>
        <taxon>Pentapetalae</taxon>
        <taxon>Dilleniales</taxon>
        <taxon>Dilleniaceae</taxon>
        <taxon>Dillenia</taxon>
    </lineage>
</organism>
<name>A0AAN8W8E1_9MAGN</name>
<gene>
    <name evidence="1" type="ORF">RJ641_028633</name>
</gene>
<reference evidence="1 2" key="1">
    <citation type="submission" date="2023-12" db="EMBL/GenBank/DDBJ databases">
        <title>A high-quality genome assembly for Dillenia turbinata (Dilleniales).</title>
        <authorList>
            <person name="Chanderbali A."/>
        </authorList>
    </citation>
    <scope>NUCLEOTIDE SEQUENCE [LARGE SCALE GENOMIC DNA]</scope>
    <source>
        <strain evidence="1">LSX21</strain>
        <tissue evidence="1">Leaf</tissue>
    </source>
</reference>
<proteinExistence type="predicted"/>
<dbReference type="AlphaFoldDB" id="A0AAN8W8E1"/>
<keyword evidence="2" id="KW-1185">Reference proteome</keyword>
<comment type="caution">
    <text evidence="1">The sequence shown here is derived from an EMBL/GenBank/DDBJ whole genome shotgun (WGS) entry which is preliminary data.</text>
</comment>
<evidence type="ECO:0000313" key="1">
    <source>
        <dbReference type="EMBL" id="KAK6943256.1"/>
    </source>
</evidence>
<evidence type="ECO:0000313" key="2">
    <source>
        <dbReference type="Proteomes" id="UP001370490"/>
    </source>
</evidence>